<keyword evidence="3" id="KW-1185">Reference proteome</keyword>
<accession>A0A346PS56</accession>
<name>A0A346PS56_9EURY</name>
<reference evidence="3" key="1">
    <citation type="submission" date="2018-02" db="EMBL/GenBank/DDBJ databases">
        <title>Phenotypic and genomic properties of facultatively anaerobic sulfur-reducing natronoarchaea from hypersaline soda lakes.</title>
        <authorList>
            <person name="Sorokin D.Y."/>
            <person name="Kublanov I.V."/>
            <person name="Roman P."/>
            <person name="Sinninghe Damste J.S."/>
            <person name="Golyshin P.N."/>
            <person name="Rojo D."/>
            <person name="Ciordia S."/>
            <person name="Mena M.D.C."/>
            <person name="Ferrer M."/>
            <person name="Messina E."/>
            <person name="Smedile F."/>
            <person name="La Spada G."/>
            <person name="La Cono V."/>
            <person name="Yakimov M.M."/>
        </authorList>
    </citation>
    <scope>NUCLEOTIDE SEQUENCE [LARGE SCALE GENOMIC DNA]</scope>
    <source>
        <strain evidence="3">AArc-Mg</strain>
    </source>
</reference>
<evidence type="ECO:0000313" key="3">
    <source>
        <dbReference type="Proteomes" id="UP000258613"/>
    </source>
</evidence>
<dbReference type="Pfam" id="PF07790">
    <property type="entry name" value="Pilin_N"/>
    <property type="match status" value="1"/>
</dbReference>
<evidence type="ECO:0000313" key="2">
    <source>
        <dbReference type="EMBL" id="AXR82351.1"/>
    </source>
</evidence>
<protein>
    <recommendedName>
        <fullName evidence="1">Archaeal Type IV pilin N-terminal domain-containing protein</fullName>
    </recommendedName>
</protein>
<dbReference type="KEGG" id="nag:AArcMg_2357"/>
<dbReference type="EMBL" id="CP027033">
    <property type="protein sequence ID" value="AXR82351.1"/>
    <property type="molecule type" value="Genomic_DNA"/>
</dbReference>
<dbReference type="InterPro" id="IPR012859">
    <property type="entry name" value="Pilin_N_archaeal"/>
</dbReference>
<dbReference type="AlphaFoldDB" id="A0A346PS56"/>
<feature type="domain" description="Archaeal Type IV pilin N-terminal" evidence="1">
    <location>
        <begin position="1"/>
        <end position="50"/>
    </location>
</feature>
<organism evidence="2 3">
    <name type="scientific">Natrarchaeobaculum sulfurireducens</name>
    <dbReference type="NCBI Taxonomy" id="2044521"/>
    <lineage>
        <taxon>Archaea</taxon>
        <taxon>Methanobacteriati</taxon>
        <taxon>Methanobacteriota</taxon>
        <taxon>Stenosarchaea group</taxon>
        <taxon>Halobacteria</taxon>
        <taxon>Halobacteriales</taxon>
        <taxon>Natrialbaceae</taxon>
        <taxon>Natrarchaeobaculum</taxon>
    </lineage>
</organism>
<gene>
    <name evidence="2" type="ORF">AArcMg_2357</name>
</gene>
<proteinExistence type="predicted"/>
<evidence type="ECO:0000259" key="1">
    <source>
        <dbReference type="Pfam" id="PF07790"/>
    </source>
</evidence>
<sequence>MGAILMITIVVLLAATIVAFMSGIGESLTSEATAGVIIDSDRSTVEITVTTAGNADHVNITGDVYNYLNSTQYDDEDFERIDSGEEIVLSTDDLDSGGYDGRAVAVAVHDDTETVVTSEDYTLES</sequence>
<dbReference type="OrthoDB" id="205064at2157"/>
<dbReference type="Proteomes" id="UP000258613">
    <property type="component" value="Chromosome"/>
</dbReference>